<evidence type="ECO:0000256" key="1">
    <source>
        <dbReference type="SAM" id="Phobius"/>
    </source>
</evidence>
<keyword evidence="1" id="KW-1133">Transmembrane helix</keyword>
<dbReference type="EMBL" id="CP002198">
    <property type="protein sequence ID" value="ADN15246.1"/>
    <property type="molecule type" value="Genomic_DNA"/>
</dbReference>
<dbReference type="GO" id="GO:0005886">
    <property type="term" value="C:plasma membrane"/>
    <property type="evidence" value="ECO:0007669"/>
    <property type="project" value="InterPro"/>
</dbReference>
<gene>
    <name evidence="2" type="ordered locus">Cyan7822_3296</name>
</gene>
<dbReference type="InterPro" id="IPR011726">
    <property type="entry name" value="KdpF"/>
</dbReference>
<keyword evidence="3" id="KW-1185">Reference proteome</keyword>
<keyword evidence="1" id="KW-0812">Transmembrane</keyword>
<dbReference type="OrthoDB" id="427758at2"/>
<dbReference type="eggNOG" id="ENOG5030P85">
    <property type="taxonomic scope" value="Bacteria"/>
</dbReference>
<dbReference type="STRING" id="497965.Cyan7822_3296"/>
<evidence type="ECO:0000313" key="3">
    <source>
        <dbReference type="Proteomes" id="UP000008206"/>
    </source>
</evidence>
<dbReference type="Pfam" id="PF09604">
    <property type="entry name" value="Potass_KdpF"/>
    <property type="match status" value="1"/>
</dbReference>
<evidence type="ECO:0000313" key="2">
    <source>
        <dbReference type="EMBL" id="ADN15246.1"/>
    </source>
</evidence>
<feature type="transmembrane region" description="Helical" evidence="1">
    <location>
        <begin position="21"/>
        <end position="44"/>
    </location>
</feature>
<dbReference type="AlphaFoldDB" id="E0UCQ2"/>
<organism evidence="2 3">
    <name type="scientific">Gloeothece verrucosa (strain PCC 7822)</name>
    <name type="common">Cyanothece sp. (strain PCC 7822)</name>
    <dbReference type="NCBI Taxonomy" id="497965"/>
    <lineage>
        <taxon>Bacteria</taxon>
        <taxon>Bacillati</taxon>
        <taxon>Cyanobacteriota</taxon>
        <taxon>Cyanophyceae</taxon>
        <taxon>Oscillatoriophycideae</taxon>
        <taxon>Chroococcales</taxon>
        <taxon>Aphanothecaceae</taxon>
        <taxon>Gloeothece</taxon>
        <taxon>Gloeothece verrucosa</taxon>
    </lineage>
</organism>
<reference evidence="3" key="1">
    <citation type="journal article" date="2011" name="MBio">
        <title>Novel metabolic attributes of the genus Cyanothece, comprising a group of unicellular nitrogen-fixing Cyanobacteria.</title>
        <authorList>
            <person name="Bandyopadhyay A."/>
            <person name="Elvitigala T."/>
            <person name="Welsh E."/>
            <person name="Stockel J."/>
            <person name="Liberton M."/>
            <person name="Min H."/>
            <person name="Sherman L.A."/>
            <person name="Pakrasi H.B."/>
        </authorList>
    </citation>
    <scope>NUCLEOTIDE SEQUENCE [LARGE SCALE GENOMIC DNA]</scope>
    <source>
        <strain evidence="3">PCC 7822</strain>
    </source>
</reference>
<dbReference type="Proteomes" id="UP000008206">
    <property type="component" value="Chromosome"/>
</dbReference>
<name>E0UCQ2_GLOV7</name>
<sequence length="83" mass="9420">MKKPIFSKTKTFMKGEVNPLKFIYLPILVFSGMILSLLMAYPIYAAAEDSLTKTNSYAIGILICSTFALSVYLFWVILQPEKF</sequence>
<protein>
    <submittedName>
        <fullName evidence="2">K+transporting ATPase F subunit</fullName>
    </submittedName>
</protein>
<dbReference type="GO" id="GO:0008556">
    <property type="term" value="F:P-type potassium transmembrane transporter activity"/>
    <property type="evidence" value="ECO:0007669"/>
    <property type="project" value="InterPro"/>
</dbReference>
<accession>E0UCQ2</accession>
<dbReference type="KEGG" id="cyj:Cyan7822_3296"/>
<dbReference type="RefSeq" id="WP_013323315.1">
    <property type="nucleotide sequence ID" value="NC_014501.1"/>
</dbReference>
<proteinExistence type="predicted"/>
<dbReference type="HOGENOM" id="CLU_2536970_0_0_3"/>
<feature type="transmembrane region" description="Helical" evidence="1">
    <location>
        <begin position="56"/>
        <end position="78"/>
    </location>
</feature>
<keyword evidence="1" id="KW-0472">Membrane</keyword>